<proteinExistence type="inferred from homology"/>
<dbReference type="GO" id="GO:0005737">
    <property type="term" value="C:cytoplasm"/>
    <property type="evidence" value="ECO:0007669"/>
    <property type="project" value="UniProtKB-SubCell"/>
</dbReference>
<comment type="pathway">
    <text evidence="6">Amino-acid biosynthesis; L-methionine biosynthesis via salvage pathway; L-methionine from S-methyl-5-thio-alpha-D-ribose 1-phosphate: step 3/6.</text>
</comment>
<dbReference type="HAMAP" id="MF_03117">
    <property type="entry name" value="Salvage_MtnC_euk"/>
    <property type="match status" value="1"/>
</dbReference>
<dbReference type="KEGG" id="kng:KNAG_0G00500"/>
<dbReference type="NCBIfam" id="TIGR01549">
    <property type="entry name" value="HAD-SF-IA-v1"/>
    <property type="match status" value="1"/>
</dbReference>
<comment type="subunit">
    <text evidence="6">Monomer.</text>
</comment>
<sequence length="222" mass="24494">MTFDALLLDIEGTVCPIAFVKDVLFPYFVAQVPLLVEKASDELLSGFKDEHGAEVHREQLEAHILDLVRQDLKDPALKRLQGHVWRSGYEDGSIKAPVYADAVDLLQRHKGSVYIYSSGSVEAQKLLFAHVKGVPGDLTPFIAGYFDITTSGRKTDSESYRSISQQIGKAAERVLFLSDNILELDAAGEAGMQCGLALREGNAPLAHSNSDEYTEYRTFSEL</sequence>
<dbReference type="GO" id="GO:0005634">
    <property type="term" value="C:nucleus"/>
    <property type="evidence" value="ECO:0007669"/>
    <property type="project" value="UniProtKB-SubCell"/>
</dbReference>
<feature type="binding site" evidence="6">
    <location>
        <position position="11"/>
    </location>
    <ligand>
        <name>Mg(2+)</name>
        <dbReference type="ChEBI" id="CHEBI:18420"/>
    </ligand>
</feature>
<comment type="function">
    <text evidence="6">Bifunctional enzyme that catalyzes the enolization of 2,3-diketo-5-methylthiopentyl-1-phosphate (DK-MTP-1-P) into the intermediate 2-hydroxy-3-keto-5-methylthiopentenyl-1-phosphate (HK-MTPenyl-1-P), which is then dephosphorylated to form the acireductone 1,2-dihydroxy-3-keto-5-methylthiopentene (DHK-MTPene).</text>
</comment>
<comment type="catalytic activity">
    <reaction evidence="6">
        <text>5-methylsulfanyl-2,3-dioxopentyl phosphate + H2O = 1,2-dihydroxy-5-(methylsulfanyl)pent-1-en-3-one + phosphate</text>
        <dbReference type="Rhea" id="RHEA:21700"/>
        <dbReference type="ChEBI" id="CHEBI:15377"/>
        <dbReference type="ChEBI" id="CHEBI:43474"/>
        <dbReference type="ChEBI" id="CHEBI:49252"/>
        <dbReference type="ChEBI" id="CHEBI:58828"/>
        <dbReference type="EC" id="3.1.3.77"/>
    </reaction>
</comment>
<dbReference type="GO" id="GO:0043874">
    <property type="term" value="F:acireductone synthase activity"/>
    <property type="evidence" value="ECO:0007669"/>
    <property type="project" value="UniProtKB-EC"/>
</dbReference>
<evidence type="ECO:0000256" key="4">
    <source>
        <dbReference type="ARBA" id="ARBA00022842"/>
    </source>
</evidence>
<dbReference type="OMA" id="LQGMVWE"/>
<dbReference type="EMBL" id="HE978320">
    <property type="protein sequence ID" value="CCK71107.1"/>
    <property type="molecule type" value="Genomic_DNA"/>
</dbReference>
<accession>J7S0Q9</accession>
<comment type="cofactor">
    <cofactor evidence="6">
        <name>Mg(2+)</name>
        <dbReference type="ChEBI" id="CHEBI:18420"/>
    </cofactor>
    <text evidence="6">Binds 1 Mg(2+) ion per subunit.</text>
</comment>
<keyword evidence="3 6" id="KW-0378">Hydrolase</keyword>
<dbReference type="SFLD" id="SFLDS00003">
    <property type="entry name" value="Haloacid_Dehalogenase"/>
    <property type="match status" value="1"/>
</dbReference>
<evidence type="ECO:0000313" key="8">
    <source>
        <dbReference type="Proteomes" id="UP000006310"/>
    </source>
</evidence>
<keyword evidence="8" id="KW-1185">Reference proteome</keyword>
<dbReference type="STRING" id="1071383.J7S0Q9"/>
<dbReference type="GeneID" id="34526831"/>
<feature type="binding site" evidence="6">
    <location>
        <begin position="117"/>
        <end position="118"/>
    </location>
    <ligand>
        <name>substrate</name>
    </ligand>
</feature>
<dbReference type="SUPFAM" id="SSF56784">
    <property type="entry name" value="HAD-like"/>
    <property type="match status" value="1"/>
</dbReference>
<keyword evidence="5 6" id="KW-0486">Methionine biosynthesis</keyword>
<evidence type="ECO:0000313" key="7">
    <source>
        <dbReference type="EMBL" id="CCK71107.1"/>
    </source>
</evidence>
<name>J7S0Q9_HUIN7</name>
<dbReference type="PANTHER" id="PTHR20371:SF1">
    <property type="entry name" value="ENOLASE-PHOSPHATASE E1"/>
    <property type="match status" value="1"/>
</dbReference>
<comment type="similarity">
    <text evidence="6">Belongs to the HAD-like hydrolase superfamily. MasA/MtnC family.</text>
</comment>
<comment type="subcellular location">
    <subcellularLocation>
        <location evidence="6">Cytoplasm</location>
    </subcellularLocation>
    <subcellularLocation>
        <location evidence="6">Nucleus</location>
    </subcellularLocation>
</comment>
<dbReference type="CDD" id="cd01629">
    <property type="entry name" value="HAD_EP"/>
    <property type="match status" value="1"/>
</dbReference>
<dbReference type="InterPro" id="IPR006439">
    <property type="entry name" value="HAD-SF_hydro_IA"/>
</dbReference>
<dbReference type="eggNOG" id="KOG2630">
    <property type="taxonomic scope" value="Eukaryota"/>
</dbReference>
<dbReference type="InterPro" id="IPR023214">
    <property type="entry name" value="HAD_sf"/>
</dbReference>
<dbReference type="InterPro" id="IPR036412">
    <property type="entry name" value="HAD-like_sf"/>
</dbReference>
<feature type="binding site" evidence="6">
    <location>
        <position position="9"/>
    </location>
    <ligand>
        <name>Mg(2+)</name>
        <dbReference type="ChEBI" id="CHEBI:18420"/>
    </ligand>
</feature>
<keyword evidence="6" id="KW-0539">Nucleus</keyword>
<dbReference type="SFLD" id="SFLDG01133">
    <property type="entry name" value="C1.5.4:_Enolase-phosphatase_Li"/>
    <property type="match status" value="1"/>
</dbReference>
<keyword evidence="6" id="KW-0963">Cytoplasm</keyword>
<evidence type="ECO:0000256" key="3">
    <source>
        <dbReference type="ARBA" id="ARBA00022801"/>
    </source>
</evidence>
<reference evidence="7 8" key="1">
    <citation type="journal article" date="2011" name="Proc. Natl. Acad. Sci. U.S.A.">
        <title>Evolutionary erosion of yeast sex chromosomes by mating-type switching accidents.</title>
        <authorList>
            <person name="Gordon J.L."/>
            <person name="Armisen D."/>
            <person name="Proux-Wera E."/>
            <person name="Oheigeartaigh S.S."/>
            <person name="Byrne K.P."/>
            <person name="Wolfe K.H."/>
        </authorList>
    </citation>
    <scope>NUCLEOTIDE SEQUENCE [LARGE SCALE GENOMIC DNA]</scope>
    <source>
        <strain evidence="8">ATCC MYA-139 / BCRC 22969 / CBS 8797 / CCRC 22969 / KCTC 17520 / NBRC 10181 / NCYC 3082</strain>
    </source>
</reference>
<keyword evidence="4 6" id="KW-0460">Magnesium</keyword>
<comment type="pathway">
    <text evidence="6">Amino-acid biosynthesis; L-methionine biosynthesis via salvage pathway; L-methionine from S-methyl-5-thio-alpha-D-ribose 1-phosphate: step 4/6.</text>
</comment>
<dbReference type="GO" id="GO:0019509">
    <property type="term" value="P:L-methionine salvage from methylthioadenosine"/>
    <property type="evidence" value="ECO:0007669"/>
    <property type="project" value="UniProtKB-UniRule"/>
</dbReference>
<dbReference type="SFLD" id="SFLDG01129">
    <property type="entry name" value="C1.5:_HAD__Beta-PGM__Phosphata"/>
    <property type="match status" value="1"/>
</dbReference>
<dbReference type="HOGENOM" id="CLU_023273_1_1_1"/>
<reference evidence="8" key="2">
    <citation type="submission" date="2012-08" db="EMBL/GenBank/DDBJ databases">
        <title>Genome sequence of Kazachstania naganishii.</title>
        <authorList>
            <person name="Gordon J.L."/>
            <person name="Armisen D."/>
            <person name="Proux-Wera E."/>
            <person name="OhEigeartaigh S.S."/>
            <person name="Byrne K.P."/>
            <person name="Wolfe K.H."/>
        </authorList>
    </citation>
    <scope>NUCLEOTIDE SEQUENCE [LARGE SCALE GENOMIC DNA]</scope>
    <source>
        <strain evidence="8">ATCC MYA-139 / BCRC 22969 / CBS 8797 / CCRC 22969 / KCTC 17520 / NBRC 10181 / NCYC 3082</strain>
    </source>
</reference>
<feature type="binding site" evidence="6">
    <location>
        <position position="179"/>
    </location>
    <ligand>
        <name>Mg(2+)</name>
        <dbReference type="ChEBI" id="CHEBI:18420"/>
    </ligand>
</feature>
<gene>
    <name evidence="7" type="primary">KNAG0G00500</name>
    <name evidence="6" type="synonym">UTR4</name>
    <name evidence="7" type="ordered locus">KNAG_0G00500</name>
</gene>
<evidence type="ECO:0000256" key="5">
    <source>
        <dbReference type="ARBA" id="ARBA00023167"/>
    </source>
</evidence>
<dbReference type="Pfam" id="PF00702">
    <property type="entry name" value="Hydrolase"/>
    <property type="match status" value="1"/>
</dbReference>
<dbReference type="Gene3D" id="3.40.50.1000">
    <property type="entry name" value="HAD superfamily/HAD-like"/>
    <property type="match status" value="1"/>
</dbReference>
<dbReference type="InterPro" id="IPR027511">
    <property type="entry name" value="ENOPH1_eukaryotes"/>
</dbReference>
<evidence type="ECO:0000256" key="1">
    <source>
        <dbReference type="ARBA" id="ARBA00022605"/>
    </source>
</evidence>
<evidence type="ECO:0000256" key="6">
    <source>
        <dbReference type="HAMAP-Rule" id="MF_03117"/>
    </source>
</evidence>
<protein>
    <recommendedName>
        <fullName evidence="6">Enolase-phosphatase E1</fullName>
        <ecNumber evidence="6">3.1.3.77</ecNumber>
    </recommendedName>
    <alternativeName>
        <fullName evidence="6">2,3-diketo-5-methylthio-1-phosphopentane phosphatase</fullName>
    </alternativeName>
</protein>
<keyword evidence="1 6" id="KW-0028">Amino-acid biosynthesis</keyword>
<evidence type="ECO:0000256" key="2">
    <source>
        <dbReference type="ARBA" id="ARBA00022723"/>
    </source>
</evidence>
<dbReference type="OrthoDB" id="272500at2759"/>
<keyword evidence="2 6" id="KW-0479">Metal-binding</keyword>
<dbReference type="Proteomes" id="UP000006310">
    <property type="component" value="Chromosome 7"/>
</dbReference>
<dbReference type="InterPro" id="IPR023943">
    <property type="entry name" value="Enolase-ppase_E1"/>
</dbReference>
<dbReference type="UniPathway" id="UPA00904">
    <property type="reaction ID" value="UER00876"/>
</dbReference>
<feature type="binding site" evidence="6">
    <location>
        <position position="154"/>
    </location>
    <ligand>
        <name>substrate</name>
    </ligand>
</feature>
<dbReference type="PANTHER" id="PTHR20371">
    <property type="entry name" value="ENOLASE-PHOSPHATASE E1"/>
    <property type="match status" value="1"/>
</dbReference>
<dbReference type="NCBIfam" id="TIGR01691">
    <property type="entry name" value="enolase-ppase"/>
    <property type="match status" value="1"/>
</dbReference>
<organism evidence="7 8">
    <name type="scientific">Huiozyma naganishii (strain ATCC MYA-139 / BCRC 22969 / CBS 8797 / KCTC 17520 / NBRC 10181 / NCYC 3082 / Yp74L-3)</name>
    <name type="common">Yeast</name>
    <name type="synonym">Kazachstania naganishii</name>
    <dbReference type="NCBI Taxonomy" id="1071383"/>
    <lineage>
        <taxon>Eukaryota</taxon>
        <taxon>Fungi</taxon>
        <taxon>Dikarya</taxon>
        <taxon>Ascomycota</taxon>
        <taxon>Saccharomycotina</taxon>
        <taxon>Saccharomycetes</taxon>
        <taxon>Saccharomycetales</taxon>
        <taxon>Saccharomycetaceae</taxon>
        <taxon>Huiozyma</taxon>
    </lineage>
</organism>
<dbReference type="EC" id="3.1.3.77" evidence="6"/>
<dbReference type="GO" id="GO:0000287">
    <property type="term" value="F:magnesium ion binding"/>
    <property type="evidence" value="ECO:0007669"/>
    <property type="project" value="UniProtKB-UniRule"/>
</dbReference>
<dbReference type="Gene3D" id="1.10.720.60">
    <property type="match status" value="1"/>
</dbReference>
<dbReference type="RefSeq" id="XP_022465353.1">
    <property type="nucleotide sequence ID" value="XM_022608904.1"/>
</dbReference>
<dbReference type="AlphaFoldDB" id="J7S0Q9"/>